<evidence type="ECO:0000259" key="1">
    <source>
        <dbReference type="Pfam" id="PF00155"/>
    </source>
</evidence>
<accession>A0ABQ0JIM5</accession>
<organism evidence="2 3">
    <name type="scientific">Vibrio variabilis</name>
    <dbReference type="NCBI Taxonomy" id="990271"/>
    <lineage>
        <taxon>Bacteria</taxon>
        <taxon>Pseudomonadati</taxon>
        <taxon>Pseudomonadota</taxon>
        <taxon>Gammaproteobacteria</taxon>
        <taxon>Vibrionales</taxon>
        <taxon>Vibrionaceae</taxon>
        <taxon>Vibrio</taxon>
    </lineage>
</organism>
<keyword evidence="3" id="KW-1185">Reference proteome</keyword>
<name>A0ABQ0JIM5_9VIBR</name>
<dbReference type="SUPFAM" id="SSF53383">
    <property type="entry name" value="PLP-dependent transferases"/>
    <property type="match status" value="1"/>
</dbReference>
<dbReference type="InterPro" id="IPR004839">
    <property type="entry name" value="Aminotransferase_I/II_large"/>
</dbReference>
<dbReference type="Proteomes" id="UP000029223">
    <property type="component" value="Unassembled WGS sequence"/>
</dbReference>
<gene>
    <name evidence="2" type="ORF">JCM19239_2813</name>
</gene>
<dbReference type="InterPro" id="IPR015421">
    <property type="entry name" value="PyrdxlP-dep_Trfase_major"/>
</dbReference>
<dbReference type="Pfam" id="PF00155">
    <property type="entry name" value="Aminotran_1_2"/>
    <property type="match status" value="1"/>
</dbReference>
<dbReference type="EMBL" id="BBMS01000047">
    <property type="protein sequence ID" value="GAL28628.1"/>
    <property type="molecule type" value="Genomic_DNA"/>
</dbReference>
<feature type="domain" description="Aminotransferase class I/classII large" evidence="1">
    <location>
        <begin position="3"/>
        <end position="27"/>
    </location>
</feature>
<evidence type="ECO:0000313" key="2">
    <source>
        <dbReference type="EMBL" id="GAL28628.1"/>
    </source>
</evidence>
<dbReference type="Gene3D" id="3.40.640.10">
    <property type="entry name" value="Type I PLP-dependent aspartate aminotransferase-like (Major domain)"/>
    <property type="match status" value="1"/>
</dbReference>
<protein>
    <recommendedName>
        <fullName evidence="1">Aminotransferase class I/classII large domain-containing protein</fullName>
    </recommendedName>
</protein>
<reference evidence="3" key="1">
    <citation type="submission" date="2014-09" db="EMBL/GenBank/DDBJ databases">
        <title>Vibrio variabilis JCM 19239. (C206) whole genome shotgun sequence.</title>
        <authorList>
            <person name="Sawabe T."/>
            <person name="Meirelles P."/>
            <person name="Nakanishi M."/>
            <person name="Sayaka M."/>
            <person name="Hattori M."/>
            <person name="Ohkuma M."/>
        </authorList>
    </citation>
    <scope>NUCLEOTIDE SEQUENCE [LARGE SCALE GENOMIC DNA]</scope>
    <source>
        <strain evidence="3">JCM 19239</strain>
    </source>
</reference>
<sequence length="39" mass="4023">MVADLEQASAGDIVLLHGCCHNPTGIDQLQTSGSNLLSL</sequence>
<comment type="caution">
    <text evidence="2">The sequence shown here is derived from an EMBL/GenBank/DDBJ whole genome shotgun (WGS) entry which is preliminary data.</text>
</comment>
<evidence type="ECO:0000313" key="3">
    <source>
        <dbReference type="Proteomes" id="UP000029223"/>
    </source>
</evidence>
<reference evidence="3" key="2">
    <citation type="submission" date="2014-09" db="EMBL/GenBank/DDBJ databases">
        <authorList>
            <consortium name="NBRP consortium"/>
            <person name="Sawabe T."/>
            <person name="Meirelles P."/>
            <person name="Nakanishi M."/>
            <person name="Sayaka M."/>
            <person name="Hattori M."/>
            <person name="Ohkuma M."/>
        </authorList>
    </citation>
    <scope>NUCLEOTIDE SEQUENCE [LARGE SCALE GENOMIC DNA]</scope>
    <source>
        <strain evidence="3">JCM 19239</strain>
    </source>
</reference>
<dbReference type="InterPro" id="IPR015424">
    <property type="entry name" value="PyrdxlP-dep_Trfase"/>
</dbReference>
<proteinExistence type="predicted"/>